<dbReference type="EMBL" id="CP095061">
    <property type="protein sequence ID" value="UOQ65048.1"/>
    <property type="molecule type" value="Genomic_DNA"/>
</dbReference>
<dbReference type="Proteomes" id="UP000830401">
    <property type="component" value="Chromosome"/>
</dbReference>
<feature type="transmembrane region" description="Helical" evidence="7">
    <location>
        <begin position="22"/>
        <end position="41"/>
    </location>
</feature>
<accession>A0ABY4G2F1</accession>
<feature type="transmembrane region" description="Helical" evidence="7">
    <location>
        <begin position="53"/>
        <end position="72"/>
    </location>
</feature>
<proteinExistence type="inferred from homology"/>
<evidence type="ECO:0000256" key="3">
    <source>
        <dbReference type="ARBA" id="ARBA00022475"/>
    </source>
</evidence>
<keyword evidence="10" id="KW-1185">Reference proteome</keyword>
<evidence type="ECO:0000259" key="8">
    <source>
        <dbReference type="Pfam" id="PF04239"/>
    </source>
</evidence>
<evidence type="ECO:0000256" key="4">
    <source>
        <dbReference type="ARBA" id="ARBA00022692"/>
    </source>
</evidence>
<comment type="subcellular location">
    <subcellularLocation>
        <location evidence="1">Cell membrane</location>
        <topology evidence="1">Multi-pass membrane protein</topology>
    </subcellularLocation>
</comment>
<evidence type="ECO:0000256" key="2">
    <source>
        <dbReference type="ARBA" id="ARBA00006448"/>
    </source>
</evidence>
<sequence length="229" mass="25847">MKKEDIHLGDWQRILFGDTPGVFSWEVVVRTIIIYLFFLVVMRLLSKRMSAQLTITELCVMIMLGGIVSVPMQIPNRGLLPAIVVLLCVLFYQRGLSWLSLKKRKVELAVQGDVTILVKDGVLQINHMRDDSISNNEVFAQLRDRKIKQLGEVKRLYFEGNGTFSVFKEDSPRAGLSVLPVKDKTLNQTLKPVDNQKVCLNCGQPAQEQIHSGNQCPNCGHAQWTNAVQ</sequence>
<dbReference type="Gene3D" id="3.30.240.20">
    <property type="entry name" value="bsu07140 like domains"/>
    <property type="match status" value="1"/>
</dbReference>
<reference evidence="9" key="1">
    <citation type="submission" date="2022-04" db="EMBL/GenBank/DDBJ databases">
        <title>Hymenobacter sp. isolated from the air.</title>
        <authorList>
            <person name="Won M."/>
            <person name="Lee C.-M."/>
            <person name="Woen H.-Y."/>
            <person name="Kwon S.-W."/>
        </authorList>
    </citation>
    <scope>NUCLEOTIDE SEQUENCE</scope>
    <source>
        <strain evidence="9">5420S-77</strain>
    </source>
</reference>
<organism evidence="9 10">
    <name type="scientific">Hymenobacter volaticus</name>
    <dbReference type="NCBI Taxonomy" id="2932254"/>
    <lineage>
        <taxon>Bacteria</taxon>
        <taxon>Pseudomonadati</taxon>
        <taxon>Bacteroidota</taxon>
        <taxon>Cytophagia</taxon>
        <taxon>Cytophagales</taxon>
        <taxon>Hymenobacteraceae</taxon>
        <taxon>Hymenobacter</taxon>
    </lineage>
</organism>
<keyword evidence="3" id="KW-1003">Cell membrane</keyword>
<evidence type="ECO:0000313" key="9">
    <source>
        <dbReference type="EMBL" id="UOQ65048.1"/>
    </source>
</evidence>
<evidence type="ECO:0000256" key="1">
    <source>
        <dbReference type="ARBA" id="ARBA00004651"/>
    </source>
</evidence>
<dbReference type="PANTHER" id="PTHR34582:SF6">
    <property type="entry name" value="UPF0702 TRANSMEMBRANE PROTEIN YCAP"/>
    <property type="match status" value="1"/>
</dbReference>
<feature type="domain" description="YetF C-terminal" evidence="8">
    <location>
        <begin position="102"/>
        <end position="188"/>
    </location>
</feature>
<dbReference type="RefSeq" id="WP_245119058.1">
    <property type="nucleotide sequence ID" value="NZ_CP095061.1"/>
</dbReference>
<dbReference type="InterPro" id="IPR007353">
    <property type="entry name" value="DUF421"/>
</dbReference>
<evidence type="ECO:0000256" key="7">
    <source>
        <dbReference type="SAM" id="Phobius"/>
    </source>
</evidence>
<protein>
    <submittedName>
        <fullName evidence="9">DUF421 domain-containing protein</fullName>
    </submittedName>
</protein>
<dbReference type="InterPro" id="IPR023090">
    <property type="entry name" value="UPF0702_alpha/beta_dom_sf"/>
</dbReference>
<evidence type="ECO:0000256" key="6">
    <source>
        <dbReference type="ARBA" id="ARBA00023136"/>
    </source>
</evidence>
<gene>
    <name evidence="9" type="ORF">MUN86_15935</name>
</gene>
<keyword evidence="4 7" id="KW-0812">Transmembrane</keyword>
<evidence type="ECO:0000256" key="5">
    <source>
        <dbReference type="ARBA" id="ARBA00022989"/>
    </source>
</evidence>
<keyword evidence="5 7" id="KW-1133">Transmembrane helix</keyword>
<name>A0ABY4G2F1_9BACT</name>
<dbReference type="PANTHER" id="PTHR34582">
    <property type="entry name" value="UPF0702 TRANSMEMBRANE PROTEIN YCAP"/>
    <property type="match status" value="1"/>
</dbReference>
<feature type="transmembrane region" description="Helical" evidence="7">
    <location>
        <begin position="78"/>
        <end position="96"/>
    </location>
</feature>
<dbReference type="Pfam" id="PF04239">
    <property type="entry name" value="DUF421"/>
    <property type="match status" value="1"/>
</dbReference>
<comment type="similarity">
    <text evidence="2">Belongs to the UPF0702 family.</text>
</comment>
<keyword evidence="6 7" id="KW-0472">Membrane</keyword>
<evidence type="ECO:0000313" key="10">
    <source>
        <dbReference type="Proteomes" id="UP000830401"/>
    </source>
</evidence>